<protein>
    <submittedName>
        <fullName evidence="15">Cytochrome b</fullName>
    </submittedName>
</protein>
<keyword evidence="7" id="KW-0479">Metal-binding</keyword>
<keyword evidence="3" id="KW-0813">Transport</keyword>
<gene>
    <name evidence="15" type="ORF">GCM10009092_39980</name>
</gene>
<keyword evidence="10" id="KW-0408">Iron</keyword>
<evidence type="ECO:0000256" key="9">
    <source>
        <dbReference type="ARBA" id="ARBA00022989"/>
    </source>
</evidence>
<evidence type="ECO:0000256" key="4">
    <source>
        <dbReference type="ARBA" id="ARBA00022475"/>
    </source>
</evidence>
<comment type="subcellular location">
    <subcellularLocation>
        <location evidence="2">Cell membrane</location>
        <topology evidence="2">Multi-pass membrane protein</topology>
    </subcellularLocation>
</comment>
<dbReference type="RefSeq" id="WP_343847238.1">
    <property type="nucleotide sequence ID" value="NZ_BAAAEI010000024.1"/>
</dbReference>
<accession>A0ABP3HLG7</accession>
<evidence type="ECO:0000259" key="14">
    <source>
        <dbReference type="Pfam" id="PF01292"/>
    </source>
</evidence>
<feature type="domain" description="Cytochrome b561 bacterial/Ni-hydrogenase" evidence="14">
    <location>
        <begin position="10"/>
        <end position="191"/>
    </location>
</feature>
<dbReference type="InterPro" id="IPR016174">
    <property type="entry name" value="Di-haem_cyt_TM"/>
</dbReference>
<evidence type="ECO:0000256" key="8">
    <source>
        <dbReference type="ARBA" id="ARBA00022982"/>
    </source>
</evidence>
<name>A0ABP3HLG7_9ALTE</name>
<evidence type="ECO:0000313" key="16">
    <source>
        <dbReference type="Proteomes" id="UP001501757"/>
    </source>
</evidence>
<keyword evidence="11 13" id="KW-0472">Membrane</keyword>
<evidence type="ECO:0000256" key="7">
    <source>
        <dbReference type="ARBA" id="ARBA00022723"/>
    </source>
</evidence>
<dbReference type="SUPFAM" id="SSF81342">
    <property type="entry name" value="Transmembrane di-heme cytochromes"/>
    <property type="match status" value="1"/>
</dbReference>
<organism evidence="15 16">
    <name type="scientific">Bowmanella denitrificans</name>
    <dbReference type="NCBI Taxonomy" id="366582"/>
    <lineage>
        <taxon>Bacteria</taxon>
        <taxon>Pseudomonadati</taxon>
        <taxon>Pseudomonadota</taxon>
        <taxon>Gammaproteobacteria</taxon>
        <taxon>Alteromonadales</taxon>
        <taxon>Alteromonadaceae</taxon>
        <taxon>Bowmanella</taxon>
    </lineage>
</organism>
<sequence length="191" mass="21987">MALTNSDKDYGRIAKWLHWGTALLFLASYCAVYYRQWFTERQTPENWTALQLHLSVGVTIGVLLVLRLIWRLTNTQPRICPGPAWQVKAAHWGHWLLYAMIFIMVFTGYTGTGANTEFFFLFDIPKFEDTSMMPALMSLLGVEYAAYEDVMDLIHKDIGGAWLVWMLILGHASAALYHHLVVKDRTLKKML</sequence>
<dbReference type="Proteomes" id="UP001501757">
    <property type="component" value="Unassembled WGS sequence"/>
</dbReference>
<dbReference type="InterPro" id="IPR052168">
    <property type="entry name" value="Cytochrome_b561_oxidase"/>
</dbReference>
<reference evidence="16" key="1">
    <citation type="journal article" date="2019" name="Int. J. Syst. Evol. Microbiol.">
        <title>The Global Catalogue of Microorganisms (GCM) 10K type strain sequencing project: providing services to taxonomists for standard genome sequencing and annotation.</title>
        <authorList>
            <consortium name="The Broad Institute Genomics Platform"/>
            <consortium name="The Broad Institute Genome Sequencing Center for Infectious Disease"/>
            <person name="Wu L."/>
            <person name="Ma J."/>
        </authorList>
    </citation>
    <scope>NUCLEOTIDE SEQUENCE [LARGE SCALE GENOMIC DNA]</scope>
    <source>
        <strain evidence="16">JCM 13378</strain>
    </source>
</reference>
<comment type="caution">
    <text evidence="15">The sequence shown here is derived from an EMBL/GenBank/DDBJ whole genome shotgun (WGS) entry which is preliminary data.</text>
</comment>
<evidence type="ECO:0000256" key="13">
    <source>
        <dbReference type="SAM" id="Phobius"/>
    </source>
</evidence>
<evidence type="ECO:0000256" key="10">
    <source>
        <dbReference type="ARBA" id="ARBA00023004"/>
    </source>
</evidence>
<evidence type="ECO:0000256" key="3">
    <source>
        <dbReference type="ARBA" id="ARBA00022448"/>
    </source>
</evidence>
<proteinExistence type="inferred from homology"/>
<dbReference type="Pfam" id="PF01292">
    <property type="entry name" value="Ni_hydr_CYTB"/>
    <property type="match status" value="1"/>
</dbReference>
<keyword evidence="16" id="KW-1185">Reference proteome</keyword>
<evidence type="ECO:0000256" key="2">
    <source>
        <dbReference type="ARBA" id="ARBA00004651"/>
    </source>
</evidence>
<feature type="transmembrane region" description="Helical" evidence="13">
    <location>
        <begin position="47"/>
        <end position="70"/>
    </location>
</feature>
<keyword evidence="6 13" id="KW-0812">Transmembrane</keyword>
<keyword evidence="9 13" id="KW-1133">Transmembrane helix</keyword>
<comment type="similarity">
    <text evidence="12">Belongs to the cytochrome b561 family.</text>
</comment>
<keyword evidence="4" id="KW-1003">Cell membrane</keyword>
<keyword evidence="5" id="KW-0349">Heme</keyword>
<dbReference type="EMBL" id="BAAAEI010000024">
    <property type="protein sequence ID" value="GAA0371654.1"/>
    <property type="molecule type" value="Genomic_DNA"/>
</dbReference>
<evidence type="ECO:0000256" key="6">
    <source>
        <dbReference type="ARBA" id="ARBA00022692"/>
    </source>
</evidence>
<comment type="cofactor">
    <cofactor evidence="1">
        <name>heme b</name>
        <dbReference type="ChEBI" id="CHEBI:60344"/>
    </cofactor>
</comment>
<feature type="transmembrane region" description="Helical" evidence="13">
    <location>
        <begin position="16"/>
        <end position="35"/>
    </location>
</feature>
<dbReference type="InterPro" id="IPR011577">
    <property type="entry name" value="Cyt_b561_bac/Ni-Hgenase"/>
</dbReference>
<dbReference type="PANTHER" id="PTHR30529">
    <property type="entry name" value="CYTOCHROME B561"/>
    <property type="match status" value="1"/>
</dbReference>
<feature type="transmembrane region" description="Helical" evidence="13">
    <location>
        <begin position="159"/>
        <end position="182"/>
    </location>
</feature>
<evidence type="ECO:0000256" key="11">
    <source>
        <dbReference type="ARBA" id="ARBA00023136"/>
    </source>
</evidence>
<evidence type="ECO:0000256" key="12">
    <source>
        <dbReference type="ARBA" id="ARBA00037975"/>
    </source>
</evidence>
<evidence type="ECO:0000256" key="5">
    <source>
        <dbReference type="ARBA" id="ARBA00022617"/>
    </source>
</evidence>
<keyword evidence="8" id="KW-0249">Electron transport</keyword>
<evidence type="ECO:0000313" key="15">
    <source>
        <dbReference type="EMBL" id="GAA0371654.1"/>
    </source>
</evidence>
<evidence type="ECO:0000256" key="1">
    <source>
        <dbReference type="ARBA" id="ARBA00001970"/>
    </source>
</evidence>
<dbReference type="PANTHER" id="PTHR30529:SF7">
    <property type="entry name" value="CYTOCHROME B561 BACTERIAL_NI-HYDROGENASE DOMAIN-CONTAINING PROTEIN"/>
    <property type="match status" value="1"/>
</dbReference>
<feature type="transmembrane region" description="Helical" evidence="13">
    <location>
        <begin position="90"/>
        <end position="109"/>
    </location>
</feature>